<feature type="domain" description="DM10" evidence="6">
    <location>
        <begin position="413"/>
        <end position="517"/>
    </location>
</feature>
<dbReference type="FunFam" id="2.30.29.170:FF:000002">
    <property type="entry name" value="EF-hand domain (C-terminal) containing 1"/>
    <property type="match status" value="1"/>
</dbReference>
<keyword evidence="5" id="KW-0966">Cell projection</keyword>
<evidence type="ECO:0000313" key="8">
    <source>
        <dbReference type="Proteomes" id="UP001153636"/>
    </source>
</evidence>
<dbReference type="Gene3D" id="2.30.29.170">
    <property type="match status" value="3"/>
</dbReference>
<dbReference type="Proteomes" id="UP001153636">
    <property type="component" value="Chromosome 18"/>
</dbReference>
<dbReference type="FunFam" id="2.30.29.170:FF:000004">
    <property type="entry name" value="EF-hand domain containing 2"/>
    <property type="match status" value="1"/>
</dbReference>
<dbReference type="InterPro" id="IPR040193">
    <property type="entry name" value="EFHC1/EFHC2/EFHB"/>
</dbReference>
<keyword evidence="3" id="KW-0677">Repeat</keyword>
<sequence length="760" mass="88041">MAGIPKLPGYSFTDPTKQKFHVSQTFNIRNGYRIARNNFCGIGGTEIASNSARFVGANDCIRFDPSLTYGRTKTDVPPLFKPHYALYANRNLSFDGFFKQGILDSPNEFYRVRRVRILYYLEDDTISVFEPPLRNSGINQGRIVKRGRVPKNEKGDHWHWKDLNVGLDIMLYGIVYHTVNCDKWTREYMASQGLIMNEPEEMPEDPYIFDRQIKAKSNFTKTKSNVDKLRKFLEYDGKVLRFKAVWDDRENEYGELMRFEIFYFLSDDTVSVKEIHRKNDGRDPYCMLLRKVKLPKRYNDTPPSYPAIYLELTPAEVTEYYQPINFQIGETIFVLGRDMLLYDCDKFTRDYFQKALGITQKEAFSIEDPVPPKPPKPMPPHDGFGSLEDSFQNTKTFIIKPYRKNFTMSTVNANKYLKYEMVMDAVHPEDTIRRFVMMYSLGDGTCKIREPPIKNSGIMGGTYLRPTMLIKPGSERLNPDYYTPVDFYIGAMISIFKQRFIIVGADLYVYRYMMANNDKFPPEIIENLRNYMFNKGYLKYDVDDKMKEIVESENKWDEDADQEHLKTVEEELKECHDKINVQSDPIADKAMRDKIYAEYEDAMKHKTGVLPYGIKPYGHECANPVFIGDKKSSVCKPDEEVQFSSFTPKHVDTPEEIRAKFYGGVLKGHHDVCDGSKTIECIPPPHLGPLPEREGGPVPEPIMTTDPELPASCKTKTVRFVEDSGDRCKKDRHDLCNVNRDISFAGCTDYQKECIQLDKH</sequence>
<gene>
    <name evidence="7" type="ORF">PSYICH_LOCUS6117</name>
</gene>
<dbReference type="AlphaFoldDB" id="A0A9P0CS23"/>
<dbReference type="GO" id="GO:0007052">
    <property type="term" value="P:mitotic spindle organization"/>
    <property type="evidence" value="ECO:0007669"/>
    <property type="project" value="TreeGrafter"/>
</dbReference>
<keyword evidence="2" id="KW-0963">Cytoplasm</keyword>
<evidence type="ECO:0000256" key="5">
    <source>
        <dbReference type="ARBA" id="ARBA00023273"/>
    </source>
</evidence>
<dbReference type="PANTHER" id="PTHR12086">
    <property type="entry name" value="EF-HAND DOMAIN C-TERMINAL CONTAINING PROTEIN"/>
    <property type="match status" value="1"/>
</dbReference>
<dbReference type="GO" id="GO:0072686">
    <property type="term" value="C:mitotic spindle"/>
    <property type="evidence" value="ECO:0007669"/>
    <property type="project" value="TreeGrafter"/>
</dbReference>
<dbReference type="OrthoDB" id="10255210at2759"/>
<dbReference type="EMBL" id="OV651830">
    <property type="protein sequence ID" value="CAH1104815.1"/>
    <property type="molecule type" value="Genomic_DNA"/>
</dbReference>
<organism evidence="7 8">
    <name type="scientific">Psylliodes chrysocephalus</name>
    <dbReference type="NCBI Taxonomy" id="3402493"/>
    <lineage>
        <taxon>Eukaryota</taxon>
        <taxon>Metazoa</taxon>
        <taxon>Ecdysozoa</taxon>
        <taxon>Arthropoda</taxon>
        <taxon>Hexapoda</taxon>
        <taxon>Insecta</taxon>
        <taxon>Pterygota</taxon>
        <taxon>Neoptera</taxon>
        <taxon>Endopterygota</taxon>
        <taxon>Coleoptera</taxon>
        <taxon>Polyphaga</taxon>
        <taxon>Cucujiformia</taxon>
        <taxon>Chrysomeloidea</taxon>
        <taxon>Chrysomelidae</taxon>
        <taxon>Galerucinae</taxon>
        <taxon>Alticini</taxon>
        <taxon>Psylliodes</taxon>
    </lineage>
</organism>
<evidence type="ECO:0000256" key="1">
    <source>
        <dbReference type="ARBA" id="ARBA00004430"/>
    </source>
</evidence>
<feature type="domain" description="DM10" evidence="6">
    <location>
        <begin position="88"/>
        <end position="193"/>
    </location>
</feature>
<evidence type="ECO:0000256" key="4">
    <source>
        <dbReference type="ARBA" id="ARBA00023212"/>
    </source>
</evidence>
<evidence type="ECO:0000256" key="3">
    <source>
        <dbReference type="ARBA" id="ARBA00022737"/>
    </source>
</evidence>
<dbReference type="Pfam" id="PF06565">
    <property type="entry name" value="DM10_dom"/>
    <property type="match status" value="3"/>
</dbReference>
<evidence type="ECO:0000313" key="7">
    <source>
        <dbReference type="EMBL" id="CAH1104815.1"/>
    </source>
</evidence>
<dbReference type="PANTHER" id="PTHR12086:SF9">
    <property type="entry name" value="EF-HAND DOMAIN-CONTAINING PROTEIN 1"/>
    <property type="match status" value="1"/>
</dbReference>
<dbReference type="InterPro" id="IPR006602">
    <property type="entry name" value="DM10_dom"/>
</dbReference>
<keyword evidence="4" id="KW-0206">Cytoskeleton</keyword>
<reference evidence="7" key="1">
    <citation type="submission" date="2022-01" db="EMBL/GenBank/DDBJ databases">
        <authorList>
            <person name="King R."/>
        </authorList>
    </citation>
    <scope>NUCLEOTIDE SEQUENCE</scope>
</reference>
<feature type="domain" description="DM10" evidence="6">
    <location>
        <begin position="236"/>
        <end position="356"/>
    </location>
</feature>
<proteinExistence type="predicted"/>
<evidence type="ECO:0000259" key="6">
    <source>
        <dbReference type="PROSITE" id="PS51336"/>
    </source>
</evidence>
<dbReference type="GO" id="GO:0043014">
    <property type="term" value="F:alpha-tubulin binding"/>
    <property type="evidence" value="ECO:0007669"/>
    <property type="project" value="TreeGrafter"/>
</dbReference>
<keyword evidence="8" id="KW-1185">Reference proteome</keyword>
<name>A0A9P0CS23_9CUCU</name>
<evidence type="ECO:0000256" key="2">
    <source>
        <dbReference type="ARBA" id="ARBA00022490"/>
    </source>
</evidence>
<dbReference type="FunFam" id="2.30.29.170:FF:000001">
    <property type="entry name" value="EF-hand domain containing 1"/>
    <property type="match status" value="1"/>
</dbReference>
<dbReference type="GO" id="GO:0060285">
    <property type="term" value="P:cilium-dependent cell motility"/>
    <property type="evidence" value="ECO:0007669"/>
    <property type="project" value="TreeGrafter"/>
</dbReference>
<accession>A0A9P0CS23</accession>
<dbReference type="SMART" id="SM00676">
    <property type="entry name" value="DM10"/>
    <property type="match status" value="3"/>
</dbReference>
<dbReference type="GO" id="GO:0000281">
    <property type="term" value="P:mitotic cytokinesis"/>
    <property type="evidence" value="ECO:0007669"/>
    <property type="project" value="TreeGrafter"/>
</dbReference>
<protein>
    <recommendedName>
        <fullName evidence="6">DM10 domain-containing protein</fullName>
    </recommendedName>
</protein>
<dbReference type="PROSITE" id="PS51336">
    <property type="entry name" value="DM10"/>
    <property type="match status" value="3"/>
</dbReference>
<comment type="subcellular location">
    <subcellularLocation>
        <location evidence="1">Cytoplasm</location>
        <location evidence="1">Cytoskeleton</location>
        <location evidence="1">Cilium axoneme</location>
    </subcellularLocation>
</comment>
<dbReference type="GO" id="GO:0005930">
    <property type="term" value="C:axoneme"/>
    <property type="evidence" value="ECO:0007669"/>
    <property type="project" value="UniProtKB-SubCell"/>
</dbReference>